<keyword evidence="1" id="KW-0808">Transferase</keyword>
<dbReference type="PANTHER" id="PTHR46148">
    <property type="entry name" value="CHROMO DOMAIN-CONTAINING PROTEIN"/>
    <property type="match status" value="1"/>
</dbReference>
<keyword evidence="9" id="KW-1185">Reference proteome</keyword>
<dbReference type="InterPro" id="IPR043502">
    <property type="entry name" value="DNA/RNA_pol_sf"/>
</dbReference>
<reference evidence="10" key="2">
    <citation type="submission" date="2025-08" db="UniProtKB">
        <authorList>
            <consortium name="RefSeq"/>
        </authorList>
    </citation>
    <scope>IDENTIFICATION</scope>
</reference>
<feature type="domain" description="Reverse transcriptase RNase H-like" evidence="7">
    <location>
        <begin position="12"/>
        <end position="55"/>
    </location>
</feature>
<dbReference type="Gene3D" id="1.10.340.70">
    <property type="match status" value="1"/>
</dbReference>
<evidence type="ECO:0000256" key="5">
    <source>
        <dbReference type="ARBA" id="ARBA00022801"/>
    </source>
</evidence>
<evidence type="ECO:0008006" key="11">
    <source>
        <dbReference type="Google" id="ProtNLM"/>
    </source>
</evidence>
<keyword evidence="5" id="KW-0378">Hydrolase</keyword>
<dbReference type="Proteomes" id="UP000818029">
    <property type="component" value="Chromosome A11"/>
</dbReference>
<evidence type="ECO:0000256" key="2">
    <source>
        <dbReference type="ARBA" id="ARBA00022695"/>
    </source>
</evidence>
<sequence>MEDEHDEHLRVVLQILQALLYGERCIVYTDHISLKYFLTQKELNLMQRRWIELLKDSDYTIEYYPGKANVVADALSQRIQDKQLGDESLSLRFCQIESGATFNFRLNNDGVLCFRGRINMPNDFDLRQSILREAHSSSYAMHLGGNKMYWDLHELYWWLGLKRKDCLKAASDRQKSYMDLKRREIEYSVWDFIFFKLELPLELDRIHDVFNVLMLRQYRSDPSHIVSIEEIDVRPDLTFEEEPVQILDRDIKVLRRNSIPLVKVLWRNHGTEEATLEPEDSMREQ</sequence>
<dbReference type="RefSeq" id="XP_040938046.1">
    <property type="nucleotide sequence ID" value="XM_041082112.1"/>
</dbReference>
<evidence type="ECO:0000256" key="3">
    <source>
        <dbReference type="ARBA" id="ARBA00022722"/>
    </source>
</evidence>
<dbReference type="SUPFAM" id="SSF56672">
    <property type="entry name" value="DNA/RNA polymerases"/>
    <property type="match status" value="1"/>
</dbReference>
<organism evidence="9 10">
    <name type="scientific">Gossypium hirsutum</name>
    <name type="common">Upland cotton</name>
    <name type="synonym">Gossypium mexicanum</name>
    <dbReference type="NCBI Taxonomy" id="3635"/>
    <lineage>
        <taxon>Eukaryota</taxon>
        <taxon>Viridiplantae</taxon>
        <taxon>Streptophyta</taxon>
        <taxon>Embryophyta</taxon>
        <taxon>Tracheophyta</taxon>
        <taxon>Spermatophyta</taxon>
        <taxon>Magnoliopsida</taxon>
        <taxon>eudicotyledons</taxon>
        <taxon>Gunneridae</taxon>
        <taxon>Pentapetalae</taxon>
        <taxon>rosids</taxon>
        <taxon>malvids</taxon>
        <taxon>Malvales</taxon>
        <taxon>Malvaceae</taxon>
        <taxon>Malvoideae</taxon>
        <taxon>Gossypium</taxon>
    </lineage>
</organism>
<feature type="domain" description="Integrase zinc-binding" evidence="8">
    <location>
        <begin position="125"/>
        <end position="163"/>
    </location>
</feature>
<dbReference type="PANTHER" id="PTHR46148:SF44">
    <property type="entry name" value="GAG-POL POLYPROTEIN"/>
    <property type="match status" value="1"/>
</dbReference>
<evidence type="ECO:0000313" key="10">
    <source>
        <dbReference type="RefSeq" id="XP_040938046.1"/>
    </source>
</evidence>
<name>A0ABM2Z5R0_GOSHI</name>
<evidence type="ECO:0000256" key="1">
    <source>
        <dbReference type="ARBA" id="ARBA00022679"/>
    </source>
</evidence>
<dbReference type="Pfam" id="PF17917">
    <property type="entry name" value="RT_RNaseH"/>
    <property type="match status" value="1"/>
</dbReference>
<keyword evidence="2" id="KW-0548">Nucleotidyltransferase</keyword>
<keyword evidence="6" id="KW-0695">RNA-directed DNA polymerase</keyword>
<evidence type="ECO:0000313" key="9">
    <source>
        <dbReference type="Proteomes" id="UP000818029"/>
    </source>
</evidence>
<reference evidence="9" key="1">
    <citation type="journal article" date="2020" name="Nat. Genet.">
        <title>Genomic diversifications of five Gossypium allopolyploid species and their impact on cotton improvement.</title>
        <authorList>
            <person name="Chen Z.J."/>
            <person name="Sreedasyam A."/>
            <person name="Ando A."/>
            <person name="Song Q."/>
            <person name="De Santiago L.M."/>
            <person name="Hulse-Kemp A.M."/>
            <person name="Ding M."/>
            <person name="Ye W."/>
            <person name="Kirkbride R.C."/>
            <person name="Jenkins J."/>
            <person name="Plott C."/>
            <person name="Lovell J."/>
            <person name="Lin Y.M."/>
            <person name="Vaughn R."/>
            <person name="Liu B."/>
            <person name="Simpson S."/>
            <person name="Scheffler B.E."/>
            <person name="Wen L."/>
            <person name="Saski C.A."/>
            <person name="Grover C.E."/>
            <person name="Hu G."/>
            <person name="Conover J.L."/>
            <person name="Carlson J.W."/>
            <person name="Shu S."/>
            <person name="Boston L.B."/>
            <person name="Williams M."/>
            <person name="Peterson D.G."/>
            <person name="McGee K."/>
            <person name="Jones D.C."/>
            <person name="Wendel J.F."/>
            <person name="Stelly D.M."/>
            <person name="Grimwood J."/>
            <person name="Schmutz J."/>
        </authorList>
    </citation>
    <scope>NUCLEOTIDE SEQUENCE [LARGE SCALE GENOMIC DNA]</scope>
    <source>
        <strain evidence="9">cv. TM-1</strain>
    </source>
</reference>
<keyword evidence="3" id="KW-0540">Nuclease</keyword>
<evidence type="ECO:0000259" key="8">
    <source>
        <dbReference type="Pfam" id="PF17921"/>
    </source>
</evidence>
<dbReference type="InterPro" id="IPR041588">
    <property type="entry name" value="Integrase_H2C2"/>
</dbReference>
<accession>A0ABM2Z5R0</accession>
<proteinExistence type="predicted"/>
<dbReference type="InterPro" id="IPR041373">
    <property type="entry name" value="RT_RNaseH"/>
</dbReference>
<gene>
    <name evidence="10" type="primary">LOC107957410</name>
</gene>
<keyword evidence="4" id="KW-0255">Endonuclease</keyword>
<dbReference type="Pfam" id="PF17921">
    <property type="entry name" value="Integrase_H2C2"/>
    <property type="match status" value="1"/>
</dbReference>
<protein>
    <recommendedName>
        <fullName evidence="11">Integrase</fullName>
    </recommendedName>
</protein>
<evidence type="ECO:0000256" key="4">
    <source>
        <dbReference type="ARBA" id="ARBA00022759"/>
    </source>
</evidence>
<evidence type="ECO:0000256" key="6">
    <source>
        <dbReference type="ARBA" id="ARBA00022918"/>
    </source>
</evidence>
<evidence type="ECO:0000259" key="7">
    <source>
        <dbReference type="Pfam" id="PF17917"/>
    </source>
</evidence>
<dbReference type="GeneID" id="107957410"/>